<keyword evidence="10" id="KW-0460">Magnesium</keyword>
<keyword evidence="3" id="KW-0813">Transport</keyword>
<keyword evidence="6 22" id="KW-0812">Transmembrane</keyword>
<dbReference type="PANTHER" id="PTHR42861">
    <property type="entry name" value="CALCIUM-TRANSPORTING ATPASE"/>
    <property type="match status" value="1"/>
</dbReference>
<dbReference type="PRINTS" id="PR00119">
    <property type="entry name" value="CATATPASE"/>
</dbReference>
<evidence type="ECO:0000256" key="20">
    <source>
        <dbReference type="ARBA" id="ARBA00048599"/>
    </source>
</evidence>
<feature type="transmembrane region" description="Helical" evidence="22">
    <location>
        <begin position="883"/>
        <end position="900"/>
    </location>
</feature>
<dbReference type="Pfam" id="PF00690">
    <property type="entry name" value="Cation_ATPase_N"/>
    <property type="match status" value="1"/>
</dbReference>
<dbReference type="GO" id="GO:0046872">
    <property type="term" value="F:metal ion binding"/>
    <property type="evidence" value="ECO:0007669"/>
    <property type="project" value="UniProtKB-KW"/>
</dbReference>
<evidence type="ECO:0000256" key="8">
    <source>
        <dbReference type="ARBA" id="ARBA00022741"/>
    </source>
</evidence>
<feature type="transmembrane region" description="Helical" evidence="22">
    <location>
        <begin position="93"/>
        <end position="112"/>
    </location>
</feature>
<comment type="catalytic activity">
    <reaction evidence="21">
        <text>Na(+)(in) + ATP + H2O = Na(+)(out) + ADP + phosphate + H(+)</text>
        <dbReference type="Rhea" id="RHEA:14633"/>
        <dbReference type="ChEBI" id="CHEBI:15377"/>
        <dbReference type="ChEBI" id="CHEBI:15378"/>
        <dbReference type="ChEBI" id="CHEBI:29101"/>
        <dbReference type="ChEBI" id="CHEBI:30616"/>
        <dbReference type="ChEBI" id="CHEBI:43474"/>
        <dbReference type="ChEBI" id="CHEBI:456216"/>
        <dbReference type="EC" id="7.2.2.3"/>
    </reaction>
    <physiologicalReaction direction="left-to-right" evidence="21">
        <dbReference type="Rhea" id="RHEA:14634"/>
    </physiologicalReaction>
</comment>
<sequence>MGKHEPTPRPLVDTPPYTLSFEEVAKKLRVDVQQGLSDTTVTKRQERWGQNVVSSDEDSSWSKILLGQIANAMVLVLVIGMVVSFAIKSWIEGGVVTAVVIINIVVGFIQEYSAEKTMASLRSLASPTARVVRGSTTKVIPSVQLVPGDIVLLVTGDIVPADLRLTEAMNCEADESMLTGEAVPVAKSADACFSADKSNVGVGDRINMAYSSSCITRGRARGIVVATGMHTEIGAIAESLMGSSSRVRKPKVNKHGKITPRAKARAGALTVTDNIGYFLGVNKGSPLQRKLSQMAVLLFAIAVVFAIVVMGANNFNGTREVVLYAVATGLCIIPASLVVVLTITMAMGAKNMVKENVIVRRLDSLEALGAVTDVCSDKTGTLTQGRMITRMSWIPAEGTYQVNGADDAFNPTIGTLTFHPMTAQDVVAATSEEDLDRHPLTMVPGQQLPSRPQLVTEDIPDTHQWAKRSSSLSLLLNCAALCNLASVFEEREDPGEGDDEKAGNLTGKYAATGDPTEIAIQVFAHRFKWGKPTLTSGDGRWSELHEYPFDSSLKRMAVIMESPSGKERTVFMKGAVEMVLNSCSTVLAKRPDTSEGGSEDVTSEELGATWKEKILANVDAMASKGLRCLALATKDWHDDDVLDDDYEEAKDGDAEESEDNQPPRKAVERGLMFLGLVGIYDPPRHESAPSVAQFQKASIRTHMLTGDHPGTATAIAKEVGIVPSNWQLLAKDVYDSMIMTASKFDSLTNDEIDALPELPLVIARCAPQTKVRMIEALHRRGKFVAMTGDGVNDSPSLKIADVGIAMGTGSDVAKGASDIVLTDDNFASILSAVASGRRIFDNIKKFVLHLLAQNVAQAVVLLVGLAFKDSTGLSIFPLSPVEILWVIMITSSFPAMGLGMEPPAPDIMSRPPHDVKVGIFTLEVFLDMIVYGIIMAALCLGTFALVMFGFGDGQLGDGTCNERLDEICREAFRARCATFVCMTWFSLFLAWQMISIRRSFFRMHPKSKTPYTQWVRDVWRNKFLFWSVIFGFVTVFPVIYIPVINDKVFKHAPISWEWGIVFITGFLFMGSVEAWKYAKRLYFRRKDHKLGIRRSETLDDQRYIPVPLV</sequence>
<dbReference type="Pfam" id="PF00122">
    <property type="entry name" value="E1-E2_ATPase"/>
    <property type="match status" value="1"/>
</dbReference>
<dbReference type="EMBL" id="JASBNA010000005">
    <property type="protein sequence ID" value="KAK7691313.1"/>
    <property type="molecule type" value="Genomic_DNA"/>
</dbReference>
<dbReference type="EC" id="7.2.2.3" evidence="19"/>
<dbReference type="InterPro" id="IPR006414">
    <property type="entry name" value="P-type_ATPase_IID"/>
</dbReference>
<evidence type="ECO:0000256" key="9">
    <source>
        <dbReference type="ARBA" id="ARBA00022840"/>
    </source>
</evidence>
<evidence type="ECO:0000256" key="10">
    <source>
        <dbReference type="ARBA" id="ARBA00022842"/>
    </source>
</evidence>
<dbReference type="FunFam" id="1.20.1110.10:FF:000015">
    <property type="entry name" value="Sodium ion P-type ATPase"/>
    <property type="match status" value="1"/>
</dbReference>
<keyword evidence="17" id="KW-0739">Sodium transport</keyword>
<keyword evidence="14" id="KW-0915">Sodium</keyword>
<dbReference type="GO" id="GO:0005524">
    <property type="term" value="F:ATP binding"/>
    <property type="evidence" value="ECO:0007669"/>
    <property type="project" value="UniProtKB-KW"/>
</dbReference>
<dbReference type="InterPro" id="IPR023214">
    <property type="entry name" value="HAD_sf"/>
</dbReference>
<dbReference type="FunFam" id="3.40.50.1000:FF:000047">
    <property type="entry name" value="Sodium P-type ATPase"/>
    <property type="match status" value="1"/>
</dbReference>
<evidence type="ECO:0000256" key="14">
    <source>
        <dbReference type="ARBA" id="ARBA00023053"/>
    </source>
</evidence>
<dbReference type="InterPro" id="IPR023298">
    <property type="entry name" value="ATPase_P-typ_TM_dom_sf"/>
</dbReference>
<feature type="transmembrane region" description="Helical" evidence="22">
    <location>
        <begin position="295"/>
        <end position="315"/>
    </location>
</feature>
<comment type="cofactor">
    <cofactor evidence="1">
        <name>Mg(2+)</name>
        <dbReference type="ChEBI" id="CHEBI:18420"/>
    </cofactor>
</comment>
<dbReference type="InterPro" id="IPR036412">
    <property type="entry name" value="HAD-like_sf"/>
</dbReference>
<dbReference type="GO" id="GO:0005886">
    <property type="term" value="C:plasma membrane"/>
    <property type="evidence" value="ECO:0007669"/>
    <property type="project" value="UniProtKB-SubCell"/>
</dbReference>
<proteinExistence type="inferred from homology"/>
<feature type="transmembrane region" description="Helical" evidence="22">
    <location>
        <begin position="971"/>
        <end position="994"/>
    </location>
</feature>
<evidence type="ECO:0000256" key="21">
    <source>
        <dbReference type="ARBA" id="ARBA00049499"/>
    </source>
</evidence>
<dbReference type="Gene3D" id="3.40.1110.10">
    <property type="entry name" value="Calcium-transporting ATPase, cytoplasmic domain N"/>
    <property type="match status" value="2"/>
</dbReference>
<dbReference type="Gene3D" id="2.70.150.10">
    <property type="entry name" value="Calcium-transporting ATPase, cytoplasmic transduction domain A"/>
    <property type="match status" value="1"/>
</dbReference>
<gene>
    <name evidence="24" type="ORF">QCA50_004707</name>
</gene>
<evidence type="ECO:0000256" key="11">
    <source>
        <dbReference type="ARBA" id="ARBA00022958"/>
    </source>
</evidence>
<evidence type="ECO:0000256" key="3">
    <source>
        <dbReference type="ARBA" id="ARBA00022448"/>
    </source>
</evidence>
<organism evidence="24 25">
    <name type="scientific">Cerrena zonata</name>
    <dbReference type="NCBI Taxonomy" id="2478898"/>
    <lineage>
        <taxon>Eukaryota</taxon>
        <taxon>Fungi</taxon>
        <taxon>Dikarya</taxon>
        <taxon>Basidiomycota</taxon>
        <taxon>Agaricomycotina</taxon>
        <taxon>Agaricomycetes</taxon>
        <taxon>Polyporales</taxon>
        <taxon>Cerrenaceae</taxon>
        <taxon>Cerrena</taxon>
    </lineage>
</organism>
<dbReference type="PROSITE" id="PS00154">
    <property type="entry name" value="ATPASE_E1_E2"/>
    <property type="match status" value="1"/>
</dbReference>
<evidence type="ECO:0000256" key="6">
    <source>
        <dbReference type="ARBA" id="ARBA00022692"/>
    </source>
</evidence>
<dbReference type="InterPro" id="IPR018303">
    <property type="entry name" value="ATPase_P-typ_P_site"/>
</dbReference>
<comment type="caution">
    <text evidence="24">The sequence shown here is derived from an EMBL/GenBank/DDBJ whole genome shotgun (WGS) entry which is preliminary data.</text>
</comment>
<feature type="transmembrane region" description="Helical" evidence="22">
    <location>
        <begin position="321"/>
        <end position="344"/>
    </location>
</feature>
<evidence type="ECO:0000256" key="15">
    <source>
        <dbReference type="ARBA" id="ARBA00023065"/>
    </source>
</evidence>
<evidence type="ECO:0000256" key="16">
    <source>
        <dbReference type="ARBA" id="ARBA00023136"/>
    </source>
</evidence>
<feature type="transmembrane region" description="Helical" evidence="22">
    <location>
        <begin position="846"/>
        <end position="867"/>
    </location>
</feature>
<evidence type="ECO:0000256" key="17">
    <source>
        <dbReference type="ARBA" id="ARBA00023201"/>
    </source>
</evidence>
<protein>
    <recommendedName>
        <fullName evidence="19">P-type Na(+) transporter</fullName>
        <ecNumber evidence="19">7.2.2.3</ecNumber>
    </recommendedName>
</protein>
<dbReference type="Gene3D" id="1.20.1110.10">
    <property type="entry name" value="Calcium-transporting ATPase, transmembrane domain"/>
    <property type="match status" value="3"/>
</dbReference>
<dbReference type="InterPro" id="IPR001757">
    <property type="entry name" value="P_typ_ATPase"/>
</dbReference>
<feature type="transmembrane region" description="Helical" evidence="22">
    <location>
        <begin position="1023"/>
        <end position="1044"/>
    </location>
</feature>
<dbReference type="InterPro" id="IPR044492">
    <property type="entry name" value="P_typ_ATPase_HD_dom"/>
</dbReference>
<dbReference type="SUPFAM" id="SSF81653">
    <property type="entry name" value="Calcium ATPase, transduction domain A"/>
    <property type="match status" value="1"/>
</dbReference>
<dbReference type="InterPro" id="IPR023299">
    <property type="entry name" value="ATPase_P-typ_cyto_dom_N"/>
</dbReference>
<dbReference type="InterPro" id="IPR004014">
    <property type="entry name" value="ATPase_P-typ_cation-transptr_N"/>
</dbReference>
<evidence type="ECO:0000256" key="5">
    <source>
        <dbReference type="ARBA" id="ARBA00022538"/>
    </source>
</evidence>
<keyword evidence="11" id="KW-0630">Potassium</keyword>
<evidence type="ECO:0000259" key="23">
    <source>
        <dbReference type="SMART" id="SM00831"/>
    </source>
</evidence>
<dbReference type="AlphaFoldDB" id="A0AAW0GCQ2"/>
<keyword evidence="15" id="KW-0406">Ion transport</keyword>
<dbReference type="SFLD" id="SFLDS00003">
    <property type="entry name" value="Haloacid_Dehalogenase"/>
    <property type="match status" value="1"/>
</dbReference>
<feature type="transmembrane region" description="Helical" evidence="22">
    <location>
        <begin position="64"/>
        <end position="87"/>
    </location>
</feature>
<evidence type="ECO:0000256" key="2">
    <source>
        <dbReference type="ARBA" id="ARBA00004651"/>
    </source>
</evidence>
<evidence type="ECO:0000256" key="19">
    <source>
        <dbReference type="ARBA" id="ARBA00035029"/>
    </source>
</evidence>
<dbReference type="Pfam" id="PF00689">
    <property type="entry name" value="Cation_ATPase_C"/>
    <property type="match status" value="1"/>
</dbReference>
<dbReference type="SMART" id="SM00831">
    <property type="entry name" value="Cation_ATPase_N"/>
    <property type="match status" value="1"/>
</dbReference>
<dbReference type="Gene3D" id="3.40.50.1000">
    <property type="entry name" value="HAD superfamily/HAD-like"/>
    <property type="match status" value="2"/>
</dbReference>
<evidence type="ECO:0000256" key="22">
    <source>
        <dbReference type="SAM" id="Phobius"/>
    </source>
</evidence>
<dbReference type="InterPro" id="IPR059000">
    <property type="entry name" value="ATPase_P-type_domA"/>
</dbReference>
<dbReference type="NCBIfam" id="TIGR01523">
    <property type="entry name" value="ATPase-IID_K-Na"/>
    <property type="match status" value="1"/>
</dbReference>
<keyword evidence="25" id="KW-1185">Reference proteome</keyword>
<evidence type="ECO:0000256" key="7">
    <source>
        <dbReference type="ARBA" id="ARBA00022723"/>
    </source>
</evidence>
<dbReference type="Pfam" id="PF08282">
    <property type="entry name" value="Hydrolase_3"/>
    <property type="match status" value="1"/>
</dbReference>
<dbReference type="SFLD" id="SFLDF00027">
    <property type="entry name" value="p-type_atpase"/>
    <property type="match status" value="1"/>
</dbReference>
<reference evidence="24 25" key="1">
    <citation type="submission" date="2022-09" db="EMBL/GenBank/DDBJ databases">
        <authorList>
            <person name="Palmer J.M."/>
        </authorList>
    </citation>
    <scope>NUCLEOTIDE SEQUENCE [LARGE SCALE GENOMIC DNA]</scope>
    <source>
        <strain evidence="24 25">DSM 7382</strain>
    </source>
</reference>
<comment type="catalytic activity">
    <reaction evidence="20">
        <text>K(+)(in) + ATP + H2O = K(+)(out) + ADP + phosphate + H(+)</text>
        <dbReference type="Rhea" id="RHEA:75815"/>
        <dbReference type="ChEBI" id="CHEBI:15377"/>
        <dbReference type="ChEBI" id="CHEBI:15378"/>
        <dbReference type="ChEBI" id="CHEBI:29103"/>
        <dbReference type="ChEBI" id="CHEBI:30616"/>
        <dbReference type="ChEBI" id="CHEBI:43474"/>
        <dbReference type="ChEBI" id="CHEBI:456216"/>
    </reaction>
</comment>
<evidence type="ECO:0000256" key="18">
    <source>
        <dbReference type="ARBA" id="ARBA00035017"/>
    </source>
</evidence>
<keyword evidence="4" id="KW-1003">Cell membrane</keyword>
<comment type="similarity">
    <text evidence="18">Belongs to the cation transport ATPase (P-type) (TC 3.A.3) family. Type IID subfamily.</text>
</comment>
<dbReference type="Pfam" id="PF13246">
    <property type="entry name" value="Cation_ATPase"/>
    <property type="match status" value="1"/>
</dbReference>
<dbReference type="SUPFAM" id="SSF81660">
    <property type="entry name" value="Metal cation-transporting ATPase, ATP-binding domain N"/>
    <property type="match status" value="1"/>
</dbReference>
<dbReference type="InterPro" id="IPR008250">
    <property type="entry name" value="ATPase_P-typ_transduc_dom_A_sf"/>
</dbReference>
<evidence type="ECO:0000256" key="12">
    <source>
        <dbReference type="ARBA" id="ARBA00022967"/>
    </source>
</evidence>
<keyword evidence="7" id="KW-0479">Metal-binding</keyword>
<evidence type="ECO:0000256" key="1">
    <source>
        <dbReference type="ARBA" id="ARBA00001946"/>
    </source>
</evidence>
<dbReference type="InterPro" id="IPR006068">
    <property type="entry name" value="ATPase_P-typ_cation-transptr_C"/>
</dbReference>
<feature type="domain" description="Cation-transporting P-type ATPase N-terminal" evidence="23">
    <location>
        <begin position="15"/>
        <end position="89"/>
    </location>
</feature>
<comment type="subcellular location">
    <subcellularLocation>
        <location evidence="2">Cell membrane</location>
        <topology evidence="2">Multi-pass membrane protein</topology>
    </subcellularLocation>
</comment>
<dbReference type="SUPFAM" id="SSF81665">
    <property type="entry name" value="Calcium ATPase, transmembrane domain M"/>
    <property type="match status" value="1"/>
</dbReference>
<dbReference type="SFLD" id="SFLDG00002">
    <property type="entry name" value="C1.7:_P-type_atpase_like"/>
    <property type="match status" value="1"/>
</dbReference>
<keyword evidence="13 22" id="KW-1133">Transmembrane helix</keyword>
<keyword evidence="8" id="KW-0547">Nucleotide-binding</keyword>
<keyword evidence="9" id="KW-0067">ATP-binding</keyword>
<keyword evidence="16 22" id="KW-0472">Membrane</keyword>
<evidence type="ECO:0000313" key="25">
    <source>
        <dbReference type="Proteomes" id="UP001385951"/>
    </source>
</evidence>
<accession>A0AAW0GCQ2</accession>
<keyword evidence="12" id="KW-1278">Translocase</keyword>
<dbReference type="Proteomes" id="UP001385951">
    <property type="component" value="Unassembled WGS sequence"/>
</dbReference>
<dbReference type="GO" id="GO:0006813">
    <property type="term" value="P:potassium ion transport"/>
    <property type="evidence" value="ECO:0007669"/>
    <property type="project" value="UniProtKB-KW"/>
</dbReference>
<dbReference type="GO" id="GO:0008554">
    <property type="term" value="F:P-type sodium transporter activity"/>
    <property type="evidence" value="ECO:0007669"/>
    <property type="project" value="UniProtKB-EC"/>
</dbReference>
<evidence type="ECO:0000313" key="24">
    <source>
        <dbReference type="EMBL" id="KAK7691313.1"/>
    </source>
</evidence>
<evidence type="ECO:0000256" key="13">
    <source>
        <dbReference type="ARBA" id="ARBA00022989"/>
    </source>
</evidence>
<feature type="transmembrane region" description="Helical" evidence="22">
    <location>
        <begin position="929"/>
        <end position="951"/>
    </location>
</feature>
<dbReference type="GO" id="GO:0016887">
    <property type="term" value="F:ATP hydrolysis activity"/>
    <property type="evidence" value="ECO:0007669"/>
    <property type="project" value="InterPro"/>
</dbReference>
<dbReference type="SUPFAM" id="SSF56784">
    <property type="entry name" value="HAD-like"/>
    <property type="match status" value="1"/>
</dbReference>
<evidence type="ECO:0000256" key="4">
    <source>
        <dbReference type="ARBA" id="ARBA00022475"/>
    </source>
</evidence>
<name>A0AAW0GCQ2_9APHY</name>
<dbReference type="NCBIfam" id="TIGR01494">
    <property type="entry name" value="ATPase_P-type"/>
    <property type="match status" value="3"/>
</dbReference>
<feature type="transmembrane region" description="Helical" evidence="22">
    <location>
        <begin position="1056"/>
        <end position="1075"/>
    </location>
</feature>
<keyword evidence="5" id="KW-0633">Potassium transport</keyword>